<dbReference type="EMBL" id="PCVO01000058">
    <property type="protein sequence ID" value="PIQ74938.1"/>
    <property type="molecule type" value="Genomic_DNA"/>
</dbReference>
<dbReference type="Proteomes" id="UP000229317">
    <property type="component" value="Unassembled WGS sequence"/>
</dbReference>
<organism evidence="2 3">
    <name type="scientific">Candidatus Portnoybacteria bacterium CG11_big_fil_rev_8_21_14_0_20_40_15</name>
    <dbReference type="NCBI Taxonomy" id="1974817"/>
    <lineage>
        <taxon>Bacteria</taxon>
        <taxon>Candidatus Portnoyibacteriota</taxon>
    </lineage>
</organism>
<accession>A0A2H0KS12</accession>
<proteinExistence type="predicted"/>
<protein>
    <submittedName>
        <fullName evidence="2">Uncharacterized protein</fullName>
    </submittedName>
</protein>
<evidence type="ECO:0000313" key="2">
    <source>
        <dbReference type="EMBL" id="PIQ74938.1"/>
    </source>
</evidence>
<keyword evidence="1" id="KW-0812">Transmembrane</keyword>
<keyword evidence="1" id="KW-1133">Transmembrane helix</keyword>
<name>A0A2H0KS12_9BACT</name>
<gene>
    <name evidence="2" type="ORF">COV84_03785</name>
</gene>
<sequence length="82" mass="9356">MNLVNNSQKLFPELVYPEFIEGKGKFWLNIVNPSTPCRYAALRSGDKTSLFTKLANCRVKTKTALFFEAVFAPAFFINLYTI</sequence>
<feature type="transmembrane region" description="Helical" evidence="1">
    <location>
        <begin position="63"/>
        <end position="81"/>
    </location>
</feature>
<keyword evidence="1" id="KW-0472">Membrane</keyword>
<evidence type="ECO:0000256" key="1">
    <source>
        <dbReference type="SAM" id="Phobius"/>
    </source>
</evidence>
<evidence type="ECO:0000313" key="3">
    <source>
        <dbReference type="Proteomes" id="UP000229317"/>
    </source>
</evidence>
<comment type="caution">
    <text evidence="2">The sequence shown here is derived from an EMBL/GenBank/DDBJ whole genome shotgun (WGS) entry which is preliminary data.</text>
</comment>
<reference evidence="2 3" key="1">
    <citation type="submission" date="2017-09" db="EMBL/GenBank/DDBJ databases">
        <title>Depth-based differentiation of microbial function through sediment-hosted aquifers and enrichment of novel symbionts in the deep terrestrial subsurface.</title>
        <authorList>
            <person name="Probst A.J."/>
            <person name="Ladd B."/>
            <person name="Jarett J.K."/>
            <person name="Geller-Mcgrath D.E."/>
            <person name="Sieber C.M."/>
            <person name="Emerson J.B."/>
            <person name="Anantharaman K."/>
            <person name="Thomas B.C."/>
            <person name="Malmstrom R."/>
            <person name="Stieglmeier M."/>
            <person name="Klingl A."/>
            <person name="Woyke T."/>
            <person name="Ryan C.M."/>
            <person name="Banfield J.F."/>
        </authorList>
    </citation>
    <scope>NUCLEOTIDE SEQUENCE [LARGE SCALE GENOMIC DNA]</scope>
    <source>
        <strain evidence="2">CG11_big_fil_rev_8_21_14_0_20_40_15</strain>
    </source>
</reference>
<dbReference type="AlphaFoldDB" id="A0A2H0KS12"/>